<keyword evidence="9" id="KW-1185">Reference proteome</keyword>
<dbReference type="Pfam" id="PF12838">
    <property type="entry name" value="Fer4_7"/>
    <property type="match status" value="1"/>
</dbReference>
<dbReference type="InterPro" id="IPR013767">
    <property type="entry name" value="PAS_fold"/>
</dbReference>
<comment type="caution">
    <text evidence="8">The sequence shown here is derived from an EMBL/GenBank/DDBJ whole genome shotgun (WGS) entry which is preliminary data.</text>
</comment>
<dbReference type="GO" id="GO:0016301">
    <property type="term" value="F:kinase activity"/>
    <property type="evidence" value="ECO:0007669"/>
    <property type="project" value="UniProtKB-KW"/>
</dbReference>
<keyword evidence="3" id="KW-0408">Iron</keyword>
<feature type="domain" description="4Fe-4S ferredoxin-type" evidence="6">
    <location>
        <begin position="32"/>
        <end position="61"/>
    </location>
</feature>
<accession>A0A1B7LCW5</accession>
<dbReference type="AlphaFoldDB" id="A0A1B7LCW5"/>
<keyword evidence="2" id="KW-0479">Metal-binding</keyword>
<reference evidence="8 9" key="1">
    <citation type="submission" date="2016-04" db="EMBL/GenBank/DDBJ databases">
        <authorList>
            <person name="Evans L.H."/>
            <person name="Alamgir A."/>
            <person name="Owens N."/>
            <person name="Weber N.D."/>
            <person name="Virtaneva K."/>
            <person name="Barbian K."/>
            <person name="Babar A."/>
            <person name="Rosenke K."/>
        </authorList>
    </citation>
    <scope>NUCLEOTIDE SEQUENCE [LARGE SCALE GENOMIC DNA]</scope>
    <source>
        <strain evidence="8 9">LMa1</strain>
    </source>
</reference>
<dbReference type="Pfam" id="PF04060">
    <property type="entry name" value="FeS"/>
    <property type="match status" value="1"/>
</dbReference>
<dbReference type="CDD" id="cd00130">
    <property type="entry name" value="PAS"/>
    <property type="match status" value="1"/>
</dbReference>
<dbReference type="SUPFAM" id="SSF55785">
    <property type="entry name" value="PYP-like sensor domain (PAS domain)"/>
    <property type="match status" value="1"/>
</dbReference>
<dbReference type="SUPFAM" id="SSF54862">
    <property type="entry name" value="4Fe-4S ferredoxins"/>
    <property type="match status" value="1"/>
</dbReference>
<evidence type="ECO:0000256" key="1">
    <source>
        <dbReference type="ARBA" id="ARBA00022485"/>
    </source>
</evidence>
<dbReference type="GO" id="GO:0046872">
    <property type="term" value="F:metal ion binding"/>
    <property type="evidence" value="ECO:0007669"/>
    <property type="project" value="UniProtKB-KW"/>
</dbReference>
<dbReference type="GO" id="GO:0006355">
    <property type="term" value="P:regulation of DNA-templated transcription"/>
    <property type="evidence" value="ECO:0007669"/>
    <property type="project" value="InterPro"/>
</dbReference>
<dbReference type="InterPro" id="IPR017896">
    <property type="entry name" value="4Fe4S_Fe-S-bd"/>
</dbReference>
<dbReference type="PANTHER" id="PTHR11615">
    <property type="entry name" value="NITRATE, FORMATE, IRON DEHYDROGENASE"/>
    <property type="match status" value="1"/>
</dbReference>
<dbReference type="STRING" id="1838280.A6M21_13030"/>
<dbReference type="GO" id="GO:0051539">
    <property type="term" value="F:4 iron, 4 sulfur cluster binding"/>
    <property type="evidence" value="ECO:0007669"/>
    <property type="project" value="UniProtKB-KW"/>
</dbReference>
<dbReference type="InterPro" id="IPR000014">
    <property type="entry name" value="PAS"/>
</dbReference>
<dbReference type="InterPro" id="IPR009016">
    <property type="entry name" value="Fe_hydrogenase"/>
</dbReference>
<evidence type="ECO:0000259" key="6">
    <source>
        <dbReference type="PROSITE" id="PS51379"/>
    </source>
</evidence>
<feature type="domain" description="PAS" evidence="5">
    <location>
        <begin position="409"/>
        <end position="456"/>
    </location>
</feature>
<keyword evidence="4" id="KW-0411">Iron-sulfur</keyword>
<name>A0A1B7LCW5_9FIRM</name>
<evidence type="ECO:0000256" key="2">
    <source>
        <dbReference type="ARBA" id="ARBA00022723"/>
    </source>
</evidence>
<dbReference type="SUPFAM" id="SSF53920">
    <property type="entry name" value="Fe-only hydrogenase"/>
    <property type="match status" value="1"/>
</dbReference>
<evidence type="ECO:0000313" key="9">
    <source>
        <dbReference type="Proteomes" id="UP000078532"/>
    </source>
</evidence>
<dbReference type="Gene3D" id="3.30.450.20">
    <property type="entry name" value="PAS domain"/>
    <property type="match status" value="1"/>
</dbReference>
<organism evidence="8 9">
    <name type="scientific">Desulfotomaculum copahuensis</name>
    <dbReference type="NCBI Taxonomy" id="1838280"/>
    <lineage>
        <taxon>Bacteria</taxon>
        <taxon>Bacillati</taxon>
        <taxon>Bacillota</taxon>
        <taxon>Clostridia</taxon>
        <taxon>Eubacteriales</taxon>
        <taxon>Desulfotomaculaceae</taxon>
        <taxon>Desulfotomaculum</taxon>
    </lineage>
</organism>
<keyword evidence="1" id="KW-0004">4Fe-4S</keyword>
<dbReference type="PROSITE" id="PS51656">
    <property type="entry name" value="4FE4S"/>
    <property type="match status" value="1"/>
</dbReference>
<proteinExistence type="predicted"/>
<feature type="domain" description="4Fe-4S" evidence="7">
    <location>
        <begin position="357"/>
        <end position="418"/>
    </location>
</feature>
<dbReference type="SMART" id="SM00091">
    <property type="entry name" value="PAS"/>
    <property type="match status" value="1"/>
</dbReference>
<dbReference type="InterPro" id="IPR004108">
    <property type="entry name" value="Fe_hydrogenase_lsu_C"/>
</dbReference>
<evidence type="ECO:0000256" key="3">
    <source>
        <dbReference type="ARBA" id="ARBA00023004"/>
    </source>
</evidence>
<evidence type="ECO:0000259" key="7">
    <source>
        <dbReference type="PROSITE" id="PS51656"/>
    </source>
</evidence>
<evidence type="ECO:0000259" key="5">
    <source>
        <dbReference type="PROSITE" id="PS50112"/>
    </source>
</evidence>
<dbReference type="InterPro" id="IPR050340">
    <property type="entry name" value="Cytosolic_Fe-S_CAF"/>
</dbReference>
<dbReference type="EMBL" id="LYVF01000174">
    <property type="protein sequence ID" value="OAT80781.1"/>
    <property type="molecule type" value="Genomic_DNA"/>
</dbReference>
<dbReference type="Pfam" id="PF00989">
    <property type="entry name" value="PAS"/>
    <property type="match status" value="1"/>
</dbReference>
<dbReference type="InterPro" id="IPR017900">
    <property type="entry name" value="4Fe4S_Fe_S_CS"/>
</dbReference>
<dbReference type="Gene3D" id="3.30.70.20">
    <property type="match status" value="1"/>
</dbReference>
<dbReference type="Gene3D" id="1.10.15.40">
    <property type="entry name" value="Electron transport complex subunit B, putative Fe-S cluster"/>
    <property type="match status" value="1"/>
</dbReference>
<dbReference type="InterPro" id="IPR007202">
    <property type="entry name" value="4Fe-4S_dom"/>
</dbReference>
<feature type="domain" description="4Fe-4S ferredoxin-type" evidence="6">
    <location>
        <begin position="1"/>
        <end position="28"/>
    </location>
</feature>
<keyword evidence="8" id="KW-0808">Transferase</keyword>
<keyword evidence="8" id="KW-0418">Kinase</keyword>
<sequence>MSTVADRCRDCYRCIRSCPVKAIRIESENDVLRARIVENLCVLCGRCVLTCPQGAKRVSSGVEQAKKLLAAGRPVAASVAPSFAAALPLPGYFGMPALLKALGFTLVQETAWGAELVSRALNRIRRTRTSNRTCISSACPVVVNLVEKHYPGLIPCLAPVVSPMVAHGKWIKRFYPGTAVVFIGPCVAKKEEAQYFPGAVDCVVGFDELWKWLQEEGLLKAKLEPAGFDPPHPQRARLFPVEGGELFTMSLSTDMLDTAVVAISGLKNCIDFLSQLRQQKIEAPPVFAELMACSGGCIGGPLVPAGDDIFIRRQRVKQFFQGRPDVFGGEEDETAPLPLERQFQDRQVYRPQPPAAVINQILAQTGKYRPEDELNCGACGYDSCREKAAAVYWGMAEVQMCIPYMRRRAESMSNLVISAMPNGCIIIDRELKILEINPAAGEMFDWQEKEVTGRHLDQLIDGVNFRRVLATGEPLNVLHAYDSNGRIIREVIFPLGKEDIVVGILIDITHEKQQQEELQKMKSQTVRRAQEVINKQMKVAQEIAGLLGETTAETKVLLSQLIKLMEE</sequence>
<evidence type="ECO:0000313" key="8">
    <source>
        <dbReference type="EMBL" id="OAT80781.1"/>
    </source>
</evidence>
<dbReference type="PROSITE" id="PS51379">
    <property type="entry name" value="4FE4S_FER_2"/>
    <property type="match status" value="2"/>
</dbReference>
<gene>
    <name evidence="8" type="ORF">A6M21_13030</name>
</gene>
<evidence type="ECO:0000256" key="4">
    <source>
        <dbReference type="ARBA" id="ARBA00023014"/>
    </source>
</evidence>
<dbReference type="PROSITE" id="PS00198">
    <property type="entry name" value="4FE4S_FER_1"/>
    <property type="match status" value="2"/>
</dbReference>
<dbReference type="Gene3D" id="3.40.950.10">
    <property type="entry name" value="Fe-only Hydrogenase (Larger Subunit), Chain L, domain 3"/>
    <property type="match status" value="1"/>
</dbReference>
<dbReference type="PROSITE" id="PS50112">
    <property type="entry name" value="PAS"/>
    <property type="match status" value="1"/>
</dbReference>
<dbReference type="InterPro" id="IPR035965">
    <property type="entry name" value="PAS-like_dom_sf"/>
</dbReference>
<dbReference type="Proteomes" id="UP000078532">
    <property type="component" value="Unassembled WGS sequence"/>
</dbReference>
<dbReference type="Pfam" id="PF02906">
    <property type="entry name" value="Fe_hyd_lg_C"/>
    <property type="match status" value="1"/>
</dbReference>
<protein>
    <submittedName>
        <fullName evidence="8">Histidine kinase</fullName>
    </submittedName>
</protein>